<evidence type="ECO:0000256" key="6">
    <source>
        <dbReference type="ARBA" id="ARBA00022737"/>
    </source>
</evidence>
<feature type="domain" description="4Fe-4S ferredoxin-type" evidence="12">
    <location>
        <begin position="101"/>
        <end position="131"/>
    </location>
</feature>
<keyword evidence="4" id="KW-0004">4Fe-4S</keyword>
<keyword evidence="6" id="KW-0677">Repeat</keyword>
<comment type="function">
    <text evidence="2">Ferredoxins are iron-sulfur proteins that transfer electrons in a wide variety of metabolic reactions.</text>
</comment>
<dbReference type="Pfam" id="PF12838">
    <property type="entry name" value="Fer4_7"/>
    <property type="match status" value="1"/>
</dbReference>
<keyword evidence="3" id="KW-0813">Transport</keyword>
<keyword evidence="14" id="KW-1185">Reference proteome</keyword>
<dbReference type="PANTHER" id="PTHR43687">
    <property type="entry name" value="ADENYLYLSULFATE REDUCTASE, BETA SUBUNIT"/>
    <property type="match status" value="1"/>
</dbReference>
<dbReference type="eggNOG" id="COG3383">
    <property type="taxonomic scope" value="Bacteria"/>
</dbReference>
<gene>
    <name evidence="13" type="ORF">SJ05684_a39790</name>
</gene>
<comment type="cofactor">
    <cofactor evidence="1">
        <name>[4Fe-4S] cluster</name>
        <dbReference type="ChEBI" id="CHEBI:49883"/>
    </cofactor>
</comment>
<evidence type="ECO:0000256" key="10">
    <source>
        <dbReference type="ARBA" id="ARBA00023231"/>
    </source>
</evidence>
<dbReference type="InterPro" id="IPR014283">
    <property type="entry name" value="FdIII_4_nif"/>
</dbReference>
<evidence type="ECO:0000256" key="3">
    <source>
        <dbReference type="ARBA" id="ARBA00022448"/>
    </source>
</evidence>
<dbReference type="InterPro" id="IPR017900">
    <property type="entry name" value="4Fe4S_Fe_S_CS"/>
</dbReference>
<dbReference type="Proteomes" id="UP000217211">
    <property type="component" value="Plasmid pSJ05684a"/>
</dbReference>
<evidence type="ECO:0000256" key="1">
    <source>
        <dbReference type="ARBA" id="ARBA00001966"/>
    </source>
</evidence>
<dbReference type="Gene3D" id="3.30.70.20">
    <property type="match status" value="2"/>
</dbReference>
<feature type="domain" description="4Fe-4S ferredoxin-type" evidence="12">
    <location>
        <begin position="48"/>
        <end position="77"/>
    </location>
</feature>
<evidence type="ECO:0000256" key="5">
    <source>
        <dbReference type="ARBA" id="ARBA00022723"/>
    </source>
</evidence>
<organism evidence="13 14">
    <name type="scientific">Sinorhizobium sojae CCBAU 05684</name>
    <dbReference type="NCBI Taxonomy" id="716928"/>
    <lineage>
        <taxon>Bacteria</taxon>
        <taxon>Pseudomonadati</taxon>
        <taxon>Pseudomonadota</taxon>
        <taxon>Alphaproteobacteria</taxon>
        <taxon>Hyphomicrobiales</taxon>
        <taxon>Rhizobiaceae</taxon>
        <taxon>Sinorhizobium/Ensifer group</taxon>
        <taxon>Sinorhizobium</taxon>
    </lineage>
</organism>
<dbReference type="GO" id="GO:0051539">
    <property type="term" value="F:4 iron, 4 sulfur cluster binding"/>
    <property type="evidence" value="ECO:0007669"/>
    <property type="project" value="UniProtKB-KW"/>
</dbReference>
<protein>
    <recommendedName>
        <fullName evidence="11">Ferredoxin III</fullName>
    </recommendedName>
</protein>
<dbReference type="InterPro" id="IPR017896">
    <property type="entry name" value="4Fe4S_Fe-S-bd"/>
</dbReference>
<evidence type="ECO:0000256" key="11">
    <source>
        <dbReference type="ARBA" id="ARBA00030616"/>
    </source>
</evidence>
<evidence type="ECO:0000256" key="9">
    <source>
        <dbReference type="ARBA" id="ARBA00023014"/>
    </source>
</evidence>
<dbReference type="SUPFAM" id="SSF46548">
    <property type="entry name" value="alpha-helical ferredoxin"/>
    <property type="match status" value="1"/>
</dbReference>
<dbReference type="PROSITE" id="PS00198">
    <property type="entry name" value="4FE4S_FER_1"/>
    <property type="match status" value="1"/>
</dbReference>
<dbReference type="GO" id="GO:0046872">
    <property type="term" value="F:metal ion binding"/>
    <property type="evidence" value="ECO:0007669"/>
    <property type="project" value="UniProtKB-KW"/>
</dbReference>
<keyword evidence="9" id="KW-0411">Iron-sulfur</keyword>
<evidence type="ECO:0000259" key="12">
    <source>
        <dbReference type="PROSITE" id="PS51379"/>
    </source>
</evidence>
<keyword evidence="5" id="KW-0479">Metal-binding</keyword>
<geneLocation type="plasmid" evidence="14">
    <name>psj05684a</name>
</geneLocation>
<evidence type="ECO:0000256" key="7">
    <source>
        <dbReference type="ARBA" id="ARBA00022982"/>
    </source>
</evidence>
<evidence type="ECO:0000256" key="4">
    <source>
        <dbReference type="ARBA" id="ARBA00022485"/>
    </source>
</evidence>
<dbReference type="EMBL" id="CP023069">
    <property type="protein sequence ID" value="ASY67293.1"/>
    <property type="molecule type" value="Genomic_DNA"/>
</dbReference>
<keyword evidence="10" id="KW-0535">Nitrogen fixation</keyword>
<dbReference type="NCBIfam" id="TIGR02936">
    <property type="entry name" value="fdxN_nitrog"/>
    <property type="match status" value="1"/>
</dbReference>
<keyword evidence="8" id="KW-0408">Iron</keyword>
<evidence type="ECO:0000313" key="13">
    <source>
        <dbReference type="EMBL" id="ASY67293.1"/>
    </source>
</evidence>
<sequence length="136" mass="14781">MTDEVTSDLGRDFTFLPVADAERQILIGEPTMTSHFFTRDGSTWMPQYLTAIDAMTCIGCGRCFKVCSREVMHLHGIDESGEILGACDGEDDDFDGELSRTIMVVDHAGRCIGCGACARVCPKNCQTHVAADKIVA</sequence>
<dbReference type="STRING" id="716928.GCA_000261485_05281"/>
<dbReference type="AlphaFoldDB" id="A0A249PMX8"/>
<evidence type="ECO:0000256" key="2">
    <source>
        <dbReference type="ARBA" id="ARBA00003532"/>
    </source>
</evidence>
<keyword evidence="7" id="KW-0249">Electron transport</keyword>
<accession>A0A249PMX8</accession>
<dbReference type="InterPro" id="IPR050572">
    <property type="entry name" value="Fe-S_Ferredoxin"/>
</dbReference>
<name>A0A249PMX8_9HYPH</name>
<proteinExistence type="predicted"/>
<dbReference type="PROSITE" id="PS51379">
    <property type="entry name" value="4FE4S_FER_2"/>
    <property type="match status" value="2"/>
</dbReference>
<evidence type="ECO:0000313" key="14">
    <source>
        <dbReference type="Proteomes" id="UP000217211"/>
    </source>
</evidence>
<keyword evidence="13" id="KW-0614">Plasmid</keyword>
<dbReference type="PANTHER" id="PTHR43687:SF1">
    <property type="entry name" value="FERREDOXIN III"/>
    <property type="match status" value="1"/>
</dbReference>
<evidence type="ECO:0000256" key="8">
    <source>
        <dbReference type="ARBA" id="ARBA00023004"/>
    </source>
</evidence>
<dbReference type="KEGG" id="esj:SJ05684_a39790"/>
<reference evidence="13 14" key="1">
    <citation type="submission" date="2017-08" db="EMBL/GenBank/DDBJ databases">
        <title>Multipartite genome sequences of Sinorhizobium species nodulating soybeans.</title>
        <authorList>
            <person name="Tian C.F."/>
        </authorList>
    </citation>
    <scope>NUCLEOTIDE SEQUENCE [LARGE SCALE GENOMIC DNA]</scope>
    <source>
        <strain evidence="13 14">CCBAU 05684</strain>
        <plasmid evidence="14">psj05684a</plasmid>
    </source>
</reference>